<evidence type="ECO:0000313" key="2">
    <source>
        <dbReference type="Proteomes" id="UP000299102"/>
    </source>
</evidence>
<dbReference type="AlphaFoldDB" id="A0A4C1XC39"/>
<keyword evidence="2" id="KW-1185">Reference proteome</keyword>
<comment type="caution">
    <text evidence="1">The sequence shown here is derived from an EMBL/GenBank/DDBJ whole genome shotgun (WGS) entry which is preliminary data.</text>
</comment>
<proteinExistence type="predicted"/>
<name>A0A4C1XC39_EUMVA</name>
<sequence length="79" mass="8753">MQDILSHPRPTHIASTALLFEKTNMFLEADSSNPSLVARTCHLFEIQIFIGIRSVNFGTIRVGAVKAERAHWAVPPQPA</sequence>
<protein>
    <submittedName>
        <fullName evidence="1">Uncharacterized protein</fullName>
    </submittedName>
</protein>
<organism evidence="1 2">
    <name type="scientific">Eumeta variegata</name>
    <name type="common">Bagworm moth</name>
    <name type="synonym">Eumeta japonica</name>
    <dbReference type="NCBI Taxonomy" id="151549"/>
    <lineage>
        <taxon>Eukaryota</taxon>
        <taxon>Metazoa</taxon>
        <taxon>Ecdysozoa</taxon>
        <taxon>Arthropoda</taxon>
        <taxon>Hexapoda</taxon>
        <taxon>Insecta</taxon>
        <taxon>Pterygota</taxon>
        <taxon>Neoptera</taxon>
        <taxon>Endopterygota</taxon>
        <taxon>Lepidoptera</taxon>
        <taxon>Glossata</taxon>
        <taxon>Ditrysia</taxon>
        <taxon>Tineoidea</taxon>
        <taxon>Psychidae</taxon>
        <taxon>Oiketicinae</taxon>
        <taxon>Eumeta</taxon>
    </lineage>
</organism>
<evidence type="ECO:0000313" key="1">
    <source>
        <dbReference type="EMBL" id="GBP60004.1"/>
    </source>
</evidence>
<reference evidence="1 2" key="1">
    <citation type="journal article" date="2019" name="Commun. Biol.">
        <title>The bagworm genome reveals a unique fibroin gene that provides high tensile strength.</title>
        <authorList>
            <person name="Kono N."/>
            <person name="Nakamura H."/>
            <person name="Ohtoshi R."/>
            <person name="Tomita M."/>
            <person name="Numata K."/>
            <person name="Arakawa K."/>
        </authorList>
    </citation>
    <scope>NUCLEOTIDE SEQUENCE [LARGE SCALE GENOMIC DNA]</scope>
</reference>
<dbReference type="EMBL" id="BGZK01000776">
    <property type="protein sequence ID" value="GBP60004.1"/>
    <property type="molecule type" value="Genomic_DNA"/>
</dbReference>
<accession>A0A4C1XC39</accession>
<dbReference type="Proteomes" id="UP000299102">
    <property type="component" value="Unassembled WGS sequence"/>
</dbReference>
<gene>
    <name evidence="1" type="ORF">EVAR_41286_1</name>
</gene>